<keyword evidence="2" id="KW-1185">Reference proteome</keyword>
<gene>
    <name evidence="1" type="ORF">M9H77_14897</name>
</gene>
<dbReference type="Proteomes" id="UP001060085">
    <property type="component" value="Linkage Group LG03"/>
</dbReference>
<accession>A0ACC0BPN2</accession>
<protein>
    <submittedName>
        <fullName evidence="1">Uncharacterized protein</fullName>
    </submittedName>
</protein>
<name>A0ACC0BPN2_CATRO</name>
<evidence type="ECO:0000313" key="2">
    <source>
        <dbReference type="Proteomes" id="UP001060085"/>
    </source>
</evidence>
<proteinExistence type="predicted"/>
<evidence type="ECO:0000313" key="1">
    <source>
        <dbReference type="EMBL" id="KAI5674533.1"/>
    </source>
</evidence>
<dbReference type="EMBL" id="CM044703">
    <property type="protein sequence ID" value="KAI5674533.1"/>
    <property type="molecule type" value="Genomic_DNA"/>
</dbReference>
<organism evidence="1 2">
    <name type="scientific">Catharanthus roseus</name>
    <name type="common">Madagascar periwinkle</name>
    <name type="synonym">Vinca rosea</name>
    <dbReference type="NCBI Taxonomy" id="4058"/>
    <lineage>
        <taxon>Eukaryota</taxon>
        <taxon>Viridiplantae</taxon>
        <taxon>Streptophyta</taxon>
        <taxon>Embryophyta</taxon>
        <taxon>Tracheophyta</taxon>
        <taxon>Spermatophyta</taxon>
        <taxon>Magnoliopsida</taxon>
        <taxon>eudicotyledons</taxon>
        <taxon>Gunneridae</taxon>
        <taxon>Pentapetalae</taxon>
        <taxon>asterids</taxon>
        <taxon>lamiids</taxon>
        <taxon>Gentianales</taxon>
        <taxon>Apocynaceae</taxon>
        <taxon>Rauvolfioideae</taxon>
        <taxon>Vinceae</taxon>
        <taxon>Catharanthinae</taxon>
        <taxon>Catharanthus</taxon>
    </lineage>
</organism>
<comment type="caution">
    <text evidence="1">The sequence shown here is derived from an EMBL/GenBank/DDBJ whole genome shotgun (WGS) entry which is preliminary data.</text>
</comment>
<reference evidence="2" key="1">
    <citation type="journal article" date="2023" name="Nat. Plants">
        <title>Single-cell RNA sequencing provides a high-resolution roadmap for understanding the multicellular compartmentation of specialized metabolism.</title>
        <authorList>
            <person name="Sun S."/>
            <person name="Shen X."/>
            <person name="Li Y."/>
            <person name="Li Y."/>
            <person name="Wang S."/>
            <person name="Li R."/>
            <person name="Zhang H."/>
            <person name="Shen G."/>
            <person name="Guo B."/>
            <person name="Wei J."/>
            <person name="Xu J."/>
            <person name="St-Pierre B."/>
            <person name="Chen S."/>
            <person name="Sun C."/>
        </authorList>
    </citation>
    <scope>NUCLEOTIDE SEQUENCE [LARGE SCALE GENOMIC DNA]</scope>
</reference>
<sequence length="131" mass="14987">MTNIISTLIQYIQEECNIEFIIWRIPRLPLSLLKQARGNQSFRQGRSRDEMHVIWYDEQELQKSEHEFGFSHRKNAYDVGLGAGGGGEVASKPSPELLFSGNLTELTGGQPNRMGSRKGRFRFNAAHFIYL</sequence>